<dbReference type="RefSeq" id="WP_320425462.1">
    <property type="nucleotide sequence ID" value="NZ_JAXCLA010000008.1"/>
</dbReference>
<keyword evidence="2" id="KW-1185">Reference proteome</keyword>
<gene>
    <name evidence="1" type="ORF">SNE35_23520</name>
</gene>
<sequence length="144" mass="15677">MLVLNLACALDHRFEGWFGSADDFESQLARGLVACPSCGLTSIERRPSAPRLNVAHPRGESAESANALPIEMKQQMQQALREIAREVIARTEDVGERFPDEARRIHYGEAEQRGIRGKATPADAAALADEGIAVMALPVEPTLQ</sequence>
<proteinExistence type="predicted"/>
<dbReference type="EMBL" id="JAXCLA010000008">
    <property type="protein sequence ID" value="MDY0747494.1"/>
    <property type="molecule type" value="Genomic_DNA"/>
</dbReference>
<evidence type="ECO:0000313" key="2">
    <source>
        <dbReference type="Proteomes" id="UP001285263"/>
    </source>
</evidence>
<name>A0ABU5DQE8_9BURK</name>
<comment type="caution">
    <text evidence="1">The sequence shown here is derived from an EMBL/GenBank/DDBJ whole genome shotgun (WGS) entry which is preliminary data.</text>
</comment>
<protein>
    <submittedName>
        <fullName evidence="1">DUF1178 family protein</fullName>
    </submittedName>
</protein>
<evidence type="ECO:0000313" key="1">
    <source>
        <dbReference type="EMBL" id="MDY0747494.1"/>
    </source>
</evidence>
<accession>A0ABU5DQE8</accession>
<organism evidence="1 2">
    <name type="scientific">Roseateles agri</name>
    <dbReference type="NCBI Taxonomy" id="3098619"/>
    <lineage>
        <taxon>Bacteria</taxon>
        <taxon>Pseudomonadati</taxon>
        <taxon>Pseudomonadota</taxon>
        <taxon>Betaproteobacteria</taxon>
        <taxon>Burkholderiales</taxon>
        <taxon>Sphaerotilaceae</taxon>
        <taxon>Roseateles</taxon>
    </lineage>
</organism>
<dbReference type="PIRSF" id="PIRSF032131">
    <property type="entry name" value="UCP032131"/>
    <property type="match status" value="1"/>
</dbReference>
<reference evidence="1 2" key="1">
    <citation type="submission" date="2023-11" db="EMBL/GenBank/DDBJ databases">
        <title>Paucibacter sp. nov., isolated from fresh soil in Korea.</title>
        <authorList>
            <person name="Le N.T.T."/>
        </authorList>
    </citation>
    <scope>NUCLEOTIDE SEQUENCE [LARGE SCALE GENOMIC DNA]</scope>
    <source>
        <strain evidence="1 2">R3-3</strain>
    </source>
</reference>
<dbReference type="InterPro" id="IPR009562">
    <property type="entry name" value="DUF1178"/>
</dbReference>
<dbReference type="Proteomes" id="UP001285263">
    <property type="component" value="Unassembled WGS sequence"/>
</dbReference>
<dbReference type="Pfam" id="PF06676">
    <property type="entry name" value="DUF1178"/>
    <property type="match status" value="1"/>
</dbReference>